<name>A0A0E9R5M1_ANGAN</name>
<organism evidence="1">
    <name type="scientific">Anguilla anguilla</name>
    <name type="common">European freshwater eel</name>
    <name type="synonym">Muraena anguilla</name>
    <dbReference type="NCBI Taxonomy" id="7936"/>
    <lineage>
        <taxon>Eukaryota</taxon>
        <taxon>Metazoa</taxon>
        <taxon>Chordata</taxon>
        <taxon>Craniata</taxon>
        <taxon>Vertebrata</taxon>
        <taxon>Euteleostomi</taxon>
        <taxon>Actinopterygii</taxon>
        <taxon>Neopterygii</taxon>
        <taxon>Teleostei</taxon>
        <taxon>Anguilliformes</taxon>
        <taxon>Anguillidae</taxon>
        <taxon>Anguilla</taxon>
    </lineage>
</organism>
<evidence type="ECO:0000313" key="1">
    <source>
        <dbReference type="EMBL" id="JAH23653.1"/>
    </source>
</evidence>
<reference evidence="1" key="1">
    <citation type="submission" date="2014-11" db="EMBL/GenBank/DDBJ databases">
        <authorList>
            <person name="Amaro Gonzalez C."/>
        </authorList>
    </citation>
    <scope>NUCLEOTIDE SEQUENCE</scope>
</reference>
<sequence length="35" mass="4156">MEFFTIDMSLFYLHSNSYLVGKNLKDLYLLAEPNK</sequence>
<dbReference type="EMBL" id="GBXM01084924">
    <property type="protein sequence ID" value="JAH23653.1"/>
    <property type="molecule type" value="Transcribed_RNA"/>
</dbReference>
<accession>A0A0E9R5M1</accession>
<proteinExistence type="predicted"/>
<reference evidence="1" key="2">
    <citation type="journal article" date="2015" name="Fish Shellfish Immunol.">
        <title>Early steps in the European eel (Anguilla anguilla)-Vibrio vulnificus interaction in the gills: Role of the RtxA13 toxin.</title>
        <authorList>
            <person name="Callol A."/>
            <person name="Pajuelo D."/>
            <person name="Ebbesson L."/>
            <person name="Teles M."/>
            <person name="MacKenzie S."/>
            <person name="Amaro C."/>
        </authorList>
    </citation>
    <scope>NUCLEOTIDE SEQUENCE</scope>
</reference>
<dbReference type="AlphaFoldDB" id="A0A0E9R5M1"/>
<protein>
    <submittedName>
        <fullName evidence="1">Uncharacterized protein</fullName>
    </submittedName>
</protein>